<proteinExistence type="predicted"/>
<keyword evidence="2" id="KW-1185">Reference proteome</keyword>
<gene>
    <name evidence="1" type="primary">RNP4F</name>
    <name evidence="1" type="ORF">GBF38_007006</name>
</gene>
<sequence>MPSTCQQPKHRYVVVGIYGDRSLSPVHAGNHVVEEGVGMGGSAQGYFDTSLQTFDLFGAGDREKNRERKKWIDSEEEERRGEERRGEERRGEERKGEERRGEERRGEERRGEERRGEEKRGRGDGVCL</sequence>
<organism evidence="1 2">
    <name type="scientific">Nibea albiflora</name>
    <name type="common">Yellow drum</name>
    <name type="synonym">Corvina albiflora</name>
    <dbReference type="NCBI Taxonomy" id="240163"/>
    <lineage>
        <taxon>Eukaryota</taxon>
        <taxon>Metazoa</taxon>
        <taxon>Chordata</taxon>
        <taxon>Craniata</taxon>
        <taxon>Vertebrata</taxon>
        <taxon>Euteleostomi</taxon>
        <taxon>Actinopterygii</taxon>
        <taxon>Neopterygii</taxon>
        <taxon>Teleostei</taxon>
        <taxon>Neoteleostei</taxon>
        <taxon>Acanthomorphata</taxon>
        <taxon>Eupercaria</taxon>
        <taxon>Sciaenidae</taxon>
        <taxon>Nibea</taxon>
    </lineage>
</organism>
<dbReference type="Proteomes" id="UP000805704">
    <property type="component" value="Chromosome 7"/>
</dbReference>
<dbReference type="EMBL" id="CM024795">
    <property type="protein sequence ID" value="KAG8001374.1"/>
    <property type="molecule type" value="Genomic_DNA"/>
</dbReference>
<reference evidence="1" key="1">
    <citation type="submission" date="2020-04" db="EMBL/GenBank/DDBJ databases">
        <title>A chromosome-scale assembly and high-density genetic map of the yellow drum (Nibea albiflora) genome.</title>
        <authorList>
            <person name="Xu D."/>
            <person name="Zhang W."/>
            <person name="Chen R."/>
            <person name="Tan P."/>
            <person name="Wang L."/>
            <person name="Song H."/>
            <person name="Tian L."/>
            <person name="Zhu Q."/>
            <person name="Wang B."/>
        </authorList>
    </citation>
    <scope>NUCLEOTIDE SEQUENCE</scope>
    <source>
        <strain evidence="1">ZJHYS-2018</strain>
    </source>
</reference>
<comment type="caution">
    <text evidence="1">The sequence shown here is derived from an EMBL/GenBank/DDBJ whole genome shotgun (WGS) entry which is preliminary data.</text>
</comment>
<accession>A0ACB7EH48</accession>
<evidence type="ECO:0000313" key="1">
    <source>
        <dbReference type="EMBL" id="KAG8001374.1"/>
    </source>
</evidence>
<evidence type="ECO:0000313" key="2">
    <source>
        <dbReference type="Proteomes" id="UP000805704"/>
    </source>
</evidence>
<protein>
    <submittedName>
        <fullName evidence="1">RNA-binding protein 4F</fullName>
    </submittedName>
</protein>
<name>A0ACB7EH48_NIBAL</name>